<dbReference type="Proteomes" id="UP000094329">
    <property type="component" value="Unassembled WGS sequence"/>
</dbReference>
<sequence length="394" mass="44108">MGSVLSAPMKPILAAAAETAIDAILSENRDISEEKLREELRASHSNQKTYPVIRIELAKESGLTFWKFYEKFFAQSVAKIIKKAGLDSNQESILDPRVRFSVSADKQKELDAAKSLATKAGEQLKRLVVEVRYAYTNLYPPEFYSLKSVSKLQLDSISNFMDSKVADNLINSLITLSGYLAQDEKLRKANRLDDFIFLKSQDMMIVAVLCRHFYNILTKPIYICKDNAYSYHDSMYVPSIYFMLDDFSKFLMKVNRMFKAQFDDAISTHLAGIFKSKVKSRKGNKSFGDYVRKFSRSVLGKPADASLSDTAALQKAVKEVTKRGYADVMVQIVTNHIDVDNLDETTVNSLIKSSKTATSFEEAMNVAERINNATGLNGVSAGASGKKTCIWGDN</sequence>
<proteinExistence type="predicted"/>
<comment type="caution">
    <text evidence="1">The sequence shown here is derived from an EMBL/GenBank/DDBJ whole genome shotgun (WGS) entry which is preliminary data.</text>
</comment>
<dbReference type="EMBL" id="MDTU01000001">
    <property type="protein sequence ID" value="ODN42568.1"/>
    <property type="molecule type" value="Genomic_DNA"/>
</dbReference>
<gene>
    <name evidence="1" type="ORF">BGC07_06025</name>
</gene>
<dbReference type="RefSeq" id="WP_069312365.1">
    <property type="nucleotide sequence ID" value="NZ_MDTU01000001.1"/>
</dbReference>
<accession>A0ABX3A174</accession>
<name>A0ABX3A174_9GAMM</name>
<protein>
    <recommendedName>
        <fullName evidence="3">Virion structural protein</fullName>
    </recommendedName>
</protein>
<evidence type="ECO:0000313" key="1">
    <source>
        <dbReference type="EMBL" id="ODN42568.1"/>
    </source>
</evidence>
<reference evidence="1 2" key="1">
    <citation type="submission" date="2016-08" db="EMBL/GenBank/DDBJ databases">
        <title>Draft genome sequence of Candidatus Piscirickettsia litoralis, from seawater.</title>
        <authorList>
            <person name="Wan X."/>
            <person name="Lee A.J."/>
            <person name="Hou S."/>
            <person name="Donachie S.P."/>
        </authorList>
    </citation>
    <scope>NUCLEOTIDE SEQUENCE [LARGE SCALE GENOMIC DNA]</scope>
    <source>
        <strain evidence="1 2">Y2</strain>
    </source>
</reference>
<keyword evidence="2" id="KW-1185">Reference proteome</keyword>
<organism evidence="1 2">
    <name type="scientific">Piscirickettsia litoralis</name>
    <dbReference type="NCBI Taxonomy" id="1891921"/>
    <lineage>
        <taxon>Bacteria</taxon>
        <taxon>Pseudomonadati</taxon>
        <taxon>Pseudomonadota</taxon>
        <taxon>Gammaproteobacteria</taxon>
        <taxon>Thiotrichales</taxon>
        <taxon>Piscirickettsiaceae</taxon>
        <taxon>Piscirickettsia</taxon>
    </lineage>
</organism>
<evidence type="ECO:0008006" key="3">
    <source>
        <dbReference type="Google" id="ProtNLM"/>
    </source>
</evidence>
<evidence type="ECO:0000313" key="2">
    <source>
        <dbReference type="Proteomes" id="UP000094329"/>
    </source>
</evidence>